<dbReference type="VEuPathDB" id="MicrosporidiaDB:TUBRATIS_15280"/>
<dbReference type="AlphaFoldDB" id="A0A437ALA6"/>
<dbReference type="Proteomes" id="UP000282876">
    <property type="component" value="Unassembled WGS sequence"/>
</dbReference>
<proteinExistence type="predicted"/>
<sequence>MTEELLKEKYNKFTKATELTSENITDLLKECNIRIPYRRIRIPKNYTEFIALCQELNTVQDKLIDSLSCIFDKQSLNKNDITSILKHSSSFNEEQVFLLFDYLGMEEDEIDIEEFIKKICVKQEI</sequence>
<accession>A0A437ALA6</accession>
<dbReference type="OrthoDB" id="10470953at2759"/>
<evidence type="ECO:0000313" key="1">
    <source>
        <dbReference type="EMBL" id="RVD91990.1"/>
    </source>
</evidence>
<organism evidence="1 2">
    <name type="scientific">Tubulinosema ratisbonensis</name>
    <dbReference type="NCBI Taxonomy" id="291195"/>
    <lineage>
        <taxon>Eukaryota</taxon>
        <taxon>Fungi</taxon>
        <taxon>Fungi incertae sedis</taxon>
        <taxon>Microsporidia</taxon>
        <taxon>Tubulinosematoidea</taxon>
        <taxon>Tubulinosematidae</taxon>
        <taxon>Tubulinosema</taxon>
    </lineage>
</organism>
<reference evidence="1 2" key="1">
    <citation type="submission" date="2018-10" db="EMBL/GenBank/DDBJ databases">
        <title>Draft genome sequence of the microsporidian Tubulinosema ratisbonensis.</title>
        <authorList>
            <person name="Polonais V."/>
            <person name="Peyretaillade E."/>
            <person name="Niehus S."/>
            <person name="Wawrzyniak I."/>
            <person name="Franchet A."/>
            <person name="Gaspin C."/>
            <person name="Reichstadt M."/>
            <person name="Belser C."/>
            <person name="Labadie K."/>
            <person name="Delbac F."/>
            <person name="Ferrandon D."/>
        </authorList>
    </citation>
    <scope>NUCLEOTIDE SEQUENCE [LARGE SCALE GENOMIC DNA]</scope>
    <source>
        <strain evidence="1 2">Franzen</strain>
    </source>
</reference>
<evidence type="ECO:0000313" key="2">
    <source>
        <dbReference type="Proteomes" id="UP000282876"/>
    </source>
</evidence>
<name>A0A437ALA6_9MICR</name>
<keyword evidence="2" id="KW-1185">Reference proteome</keyword>
<gene>
    <name evidence="1" type="ORF">TUBRATIS_15280</name>
</gene>
<comment type="caution">
    <text evidence="1">The sequence shown here is derived from an EMBL/GenBank/DDBJ whole genome shotgun (WGS) entry which is preliminary data.</text>
</comment>
<dbReference type="EMBL" id="RCSS01000344">
    <property type="protein sequence ID" value="RVD91990.1"/>
    <property type="molecule type" value="Genomic_DNA"/>
</dbReference>
<protein>
    <submittedName>
        <fullName evidence="1">Uncharacterized protein</fullName>
    </submittedName>
</protein>